<feature type="non-terminal residue" evidence="7">
    <location>
        <position position="1"/>
    </location>
</feature>
<evidence type="ECO:0000256" key="3">
    <source>
        <dbReference type="ARBA" id="ARBA00022833"/>
    </source>
</evidence>
<evidence type="ECO:0000256" key="4">
    <source>
        <dbReference type="ARBA" id="ARBA00023157"/>
    </source>
</evidence>
<evidence type="ECO:0000256" key="1">
    <source>
        <dbReference type="ARBA" id="ARBA00022723"/>
    </source>
</evidence>
<evidence type="ECO:0000259" key="6">
    <source>
        <dbReference type="Pfam" id="PF17771"/>
    </source>
</evidence>
<dbReference type="GO" id="GO:0006508">
    <property type="term" value="P:proteolysis"/>
    <property type="evidence" value="ECO:0007669"/>
    <property type="project" value="UniProtKB-KW"/>
</dbReference>
<accession>Q09JM5</accession>
<keyword evidence="1" id="KW-0479">Metal-binding</keyword>
<keyword evidence="7" id="KW-0645">Protease</keyword>
<keyword evidence="2" id="KW-0378">Hydrolase</keyword>
<keyword evidence="4" id="KW-1015">Disulfide bond</keyword>
<name>Q09JM5_ARGMO</name>
<dbReference type="InterPro" id="IPR041645">
    <property type="entry name" value="ADAMTS_CR_2"/>
</dbReference>
<dbReference type="EMBL" id="DQ886821">
    <property type="protein sequence ID" value="ABI52738.1"/>
    <property type="molecule type" value="mRNA"/>
</dbReference>
<dbReference type="GO" id="GO:0008237">
    <property type="term" value="F:metallopeptidase activity"/>
    <property type="evidence" value="ECO:0007669"/>
    <property type="project" value="UniProtKB-KW"/>
</dbReference>
<organism evidence="7">
    <name type="scientific">Argas monolakensis</name>
    <name type="common">Mono lake bird tick</name>
    <dbReference type="NCBI Taxonomy" id="34602"/>
    <lineage>
        <taxon>Eukaryota</taxon>
        <taxon>Metazoa</taxon>
        <taxon>Ecdysozoa</taxon>
        <taxon>Arthropoda</taxon>
        <taxon>Chelicerata</taxon>
        <taxon>Arachnida</taxon>
        <taxon>Acari</taxon>
        <taxon>Parasitiformes</taxon>
        <taxon>Ixodida</taxon>
        <taxon>Ixodoidea</taxon>
        <taxon>Argasidae</taxon>
        <taxon>Argasinae</taxon>
        <taxon>Argas</taxon>
    </lineage>
</organism>
<proteinExistence type="evidence at transcript level"/>
<dbReference type="AlphaFoldDB" id="Q09JM5"/>
<evidence type="ECO:0000256" key="2">
    <source>
        <dbReference type="ARBA" id="ARBA00022801"/>
    </source>
</evidence>
<dbReference type="GO" id="GO:0046872">
    <property type="term" value="F:metal ion binding"/>
    <property type="evidence" value="ECO:0007669"/>
    <property type="project" value="UniProtKB-KW"/>
</dbReference>
<feature type="domain" description="ADAMTS cysteine-rich" evidence="6">
    <location>
        <begin position="37"/>
        <end position="106"/>
    </location>
</feature>
<keyword evidence="3" id="KW-0862">Zinc</keyword>
<dbReference type="Gene3D" id="3.40.1620.60">
    <property type="match status" value="1"/>
</dbReference>
<keyword evidence="5" id="KW-0325">Glycoprotein</keyword>
<reference evidence="7" key="1">
    <citation type="journal article" date="2008" name="Insect Biochem. Mol. Biol.">
        <title>Comparative sialomics between hard and soft ticks: implications for the evolution of blood-feeding behavior.</title>
        <authorList>
            <person name="Mans B.J."/>
            <person name="Andersen J.F."/>
            <person name="Francischetti I.M."/>
            <person name="Valenzuela J.G."/>
            <person name="Schwan T.G."/>
            <person name="Pham V.M."/>
            <person name="Garfield M.K."/>
            <person name="Hammer C.H."/>
            <person name="Ribeiro J.M."/>
        </authorList>
    </citation>
    <scope>NUCLEOTIDE SEQUENCE</scope>
    <source>
        <strain evidence="7">AM-267</strain>
        <tissue evidence="7">Adult salivary gland</tissue>
    </source>
</reference>
<dbReference type="Pfam" id="PF17771">
    <property type="entry name" value="ADAMTS_CR_2"/>
    <property type="match status" value="1"/>
</dbReference>
<keyword evidence="7" id="KW-0482">Metalloprotease</keyword>
<sequence length="115" mass="13338">FKFSPCCNEMISIIARVRRCLSVKNVHKDLLRDHRFPGEVASLTRQCQWWFTQVPETYAMTEYAMGICRVKCYMPKRVLGWEAYTVMSVMDGSPCGNETACYNGVCKKKIIVKRQ</sequence>
<evidence type="ECO:0000256" key="5">
    <source>
        <dbReference type="ARBA" id="ARBA00023180"/>
    </source>
</evidence>
<protein>
    <submittedName>
        <fullName evidence="7">Metalloprotease</fullName>
    </submittedName>
</protein>
<evidence type="ECO:0000313" key="7">
    <source>
        <dbReference type="EMBL" id="ABI52738.1"/>
    </source>
</evidence>